<feature type="region of interest" description="Disordered" evidence="2">
    <location>
        <begin position="437"/>
        <end position="465"/>
    </location>
</feature>
<feature type="compositionally biased region" description="Polar residues" evidence="2">
    <location>
        <begin position="163"/>
        <end position="175"/>
    </location>
</feature>
<dbReference type="HOGENOM" id="CLU_350910_0_0_1"/>
<feature type="region of interest" description="Disordered" evidence="2">
    <location>
        <begin position="163"/>
        <end position="214"/>
    </location>
</feature>
<dbReference type="EMBL" id="KL142370">
    <property type="protein sequence ID" value="KDR81798.1"/>
    <property type="molecule type" value="Genomic_DNA"/>
</dbReference>
<feature type="compositionally biased region" description="Polar residues" evidence="2">
    <location>
        <begin position="190"/>
        <end position="200"/>
    </location>
</feature>
<dbReference type="AlphaFoldDB" id="A0A067TS42"/>
<evidence type="ECO:0000313" key="3">
    <source>
        <dbReference type="EMBL" id="KDR81798.1"/>
    </source>
</evidence>
<feature type="region of interest" description="Disordered" evidence="2">
    <location>
        <begin position="760"/>
        <end position="802"/>
    </location>
</feature>
<feature type="region of interest" description="Disordered" evidence="2">
    <location>
        <begin position="327"/>
        <end position="410"/>
    </location>
</feature>
<feature type="coiled-coil region" evidence="1">
    <location>
        <begin position="619"/>
        <end position="660"/>
    </location>
</feature>
<evidence type="ECO:0000313" key="4">
    <source>
        <dbReference type="Proteomes" id="UP000027222"/>
    </source>
</evidence>
<dbReference type="Proteomes" id="UP000027222">
    <property type="component" value="Unassembled WGS sequence"/>
</dbReference>
<feature type="compositionally biased region" description="Polar residues" evidence="2">
    <location>
        <begin position="330"/>
        <end position="349"/>
    </location>
</feature>
<name>A0A067TS42_GALM3</name>
<feature type="compositionally biased region" description="Acidic residues" evidence="2">
    <location>
        <begin position="438"/>
        <end position="452"/>
    </location>
</feature>
<evidence type="ECO:0000256" key="1">
    <source>
        <dbReference type="SAM" id="Coils"/>
    </source>
</evidence>
<feature type="region of interest" description="Disordered" evidence="2">
    <location>
        <begin position="592"/>
        <end position="614"/>
    </location>
</feature>
<proteinExistence type="predicted"/>
<keyword evidence="1" id="KW-0175">Coiled coil</keyword>
<gene>
    <name evidence="3" type="ORF">GALMADRAFT_135198</name>
</gene>
<feature type="compositionally biased region" description="Basic and acidic residues" evidence="2">
    <location>
        <begin position="382"/>
        <end position="407"/>
    </location>
</feature>
<sequence length="802" mass="85560">MSASSVLASNFACEHATTDTGPATLTMAPKAFDATAWESEFRVALDDPTKWAKKCMNLRKVMLEFVVPRLKNRNEIPPFIVVVIKAMSGSSLTNNAEGVRKKVLLAISAPSRSSSSGQTNDAFITKPFPNGIASGPAPSAFTAHDVPIMGLWKTSLSQPVNAFQESPETPASGVQTPKMKSVAEPPPFNQIRQTQASSAGPLTRIRPAPTTPPKLRAAHNIITATLEKPTSKMTITPDVASAMETIATSQASTLDGKLENASVNVQNRPHEAVNGVSVPSTAEPIGQATSSITLPFVLPLQSAAARVQYMSANDLLNMEDITGFLDLGPSSLNDDQPANEPVQPQQLSQKGKGKAVTCEPEPSQVNPGKKLSGLDLEFSSARNERITKKVTGEHGNRTENGNRRMGEPTEANSNAIFVRPRRDEKLFVPAALQIVVGDPDDASGEPAEESSTDSDNAAVRQGKKDKELRVALRSARSMVVLGLHQGGTCEKCKKAGVACKAVKFNQMCSRCKIKKTRCSHVKNKGVIGRTRKRLNTDELDDDGEPSAEPSAAPAAVVDVTIRRSKRTATLKGYGAPGIEKGRTVIGRTAAVEDNGDAGSEDEDEPRVPDELASTEPVRQADQANVVNELEEANRQLRKENSQLKEENMRLKNESNGLKADILRTKKFTTQWAANLCERNAIATADLATVLNGWSPERSLFLGDEPNRAPAPVQNVLQFGHTPGASGSGQTHQLEVAAAEATVSVEVPLRGSRLSVVAPLSEQVATSVPSEGIPIGPSAKRKPSGSPDAATPRGSKRLRDDAT</sequence>
<organism evidence="3 4">
    <name type="scientific">Galerina marginata (strain CBS 339.88)</name>
    <dbReference type="NCBI Taxonomy" id="685588"/>
    <lineage>
        <taxon>Eukaryota</taxon>
        <taxon>Fungi</taxon>
        <taxon>Dikarya</taxon>
        <taxon>Basidiomycota</taxon>
        <taxon>Agaricomycotina</taxon>
        <taxon>Agaricomycetes</taxon>
        <taxon>Agaricomycetidae</taxon>
        <taxon>Agaricales</taxon>
        <taxon>Agaricineae</taxon>
        <taxon>Strophariaceae</taxon>
        <taxon>Galerina</taxon>
    </lineage>
</organism>
<evidence type="ECO:0000256" key="2">
    <source>
        <dbReference type="SAM" id="MobiDB-lite"/>
    </source>
</evidence>
<keyword evidence="4" id="KW-1185">Reference proteome</keyword>
<evidence type="ECO:0008006" key="5">
    <source>
        <dbReference type="Google" id="ProtNLM"/>
    </source>
</evidence>
<accession>A0A067TS42</accession>
<protein>
    <recommendedName>
        <fullName evidence="5">Zn(2)-C6 fungal-type domain-containing protein</fullName>
    </recommendedName>
</protein>
<feature type="compositionally biased region" description="Acidic residues" evidence="2">
    <location>
        <begin position="593"/>
        <end position="604"/>
    </location>
</feature>
<reference evidence="4" key="1">
    <citation type="journal article" date="2014" name="Proc. Natl. Acad. Sci. U.S.A.">
        <title>Extensive sampling of basidiomycete genomes demonstrates inadequacy of the white-rot/brown-rot paradigm for wood decay fungi.</title>
        <authorList>
            <person name="Riley R."/>
            <person name="Salamov A.A."/>
            <person name="Brown D.W."/>
            <person name="Nagy L.G."/>
            <person name="Floudas D."/>
            <person name="Held B.W."/>
            <person name="Levasseur A."/>
            <person name="Lombard V."/>
            <person name="Morin E."/>
            <person name="Otillar R."/>
            <person name="Lindquist E.A."/>
            <person name="Sun H."/>
            <person name="LaButti K.M."/>
            <person name="Schmutz J."/>
            <person name="Jabbour D."/>
            <person name="Luo H."/>
            <person name="Baker S.E."/>
            <person name="Pisabarro A.G."/>
            <person name="Walton J.D."/>
            <person name="Blanchette R.A."/>
            <person name="Henrissat B."/>
            <person name="Martin F."/>
            <person name="Cullen D."/>
            <person name="Hibbett D.S."/>
            <person name="Grigoriev I.V."/>
        </authorList>
    </citation>
    <scope>NUCLEOTIDE SEQUENCE [LARGE SCALE GENOMIC DNA]</scope>
    <source>
        <strain evidence="4">CBS 339.88</strain>
    </source>
</reference>